<dbReference type="Proteomes" id="UP001206595">
    <property type="component" value="Unassembled WGS sequence"/>
</dbReference>
<dbReference type="InterPro" id="IPR015679">
    <property type="entry name" value="PLipase_D_fam"/>
</dbReference>
<feature type="domain" description="PLD phosphodiesterase" evidence="11">
    <location>
        <begin position="1107"/>
        <end position="1134"/>
    </location>
</feature>
<name>A0AAD5HD77_UMBRA</name>
<feature type="region of interest" description="Disordered" evidence="10">
    <location>
        <begin position="153"/>
        <end position="192"/>
    </location>
</feature>
<comment type="catalytic activity">
    <reaction evidence="1 9">
        <text>a 1,2-diacyl-sn-glycero-3-phosphocholine + H2O = a 1,2-diacyl-sn-glycero-3-phosphate + choline + H(+)</text>
        <dbReference type="Rhea" id="RHEA:14445"/>
        <dbReference type="ChEBI" id="CHEBI:15354"/>
        <dbReference type="ChEBI" id="CHEBI:15377"/>
        <dbReference type="ChEBI" id="CHEBI:15378"/>
        <dbReference type="ChEBI" id="CHEBI:57643"/>
        <dbReference type="ChEBI" id="CHEBI:58608"/>
        <dbReference type="EC" id="3.1.4.4"/>
    </reaction>
</comment>
<dbReference type="GO" id="GO:0012505">
    <property type="term" value="C:endomembrane system"/>
    <property type="evidence" value="ECO:0007669"/>
    <property type="project" value="UniProtKB-SubCell"/>
</dbReference>
<evidence type="ECO:0000256" key="3">
    <source>
        <dbReference type="ARBA" id="ARBA00022737"/>
    </source>
</evidence>
<feature type="domain" description="PLD phosphodiesterase" evidence="11">
    <location>
        <begin position="685"/>
        <end position="712"/>
    </location>
</feature>
<dbReference type="GO" id="GO:0035556">
    <property type="term" value="P:intracellular signal transduction"/>
    <property type="evidence" value="ECO:0007669"/>
    <property type="project" value="InterPro"/>
</dbReference>
<comment type="caution">
    <text evidence="13">The sequence shown here is derived from an EMBL/GenBank/DDBJ whole genome shotgun (WGS) entry which is preliminary data.</text>
</comment>
<evidence type="ECO:0000259" key="11">
    <source>
        <dbReference type="PROSITE" id="PS50035"/>
    </source>
</evidence>
<dbReference type="Gene3D" id="3.30.1520.10">
    <property type="entry name" value="Phox-like domain"/>
    <property type="match status" value="1"/>
</dbReference>
<accession>A0AAD5HD77</accession>
<evidence type="ECO:0000313" key="14">
    <source>
        <dbReference type="Proteomes" id="UP001206595"/>
    </source>
</evidence>
<dbReference type="CDD" id="cd01254">
    <property type="entry name" value="PH_PLD"/>
    <property type="match status" value="1"/>
</dbReference>
<evidence type="ECO:0000259" key="12">
    <source>
        <dbReference type="PROSITE" id="PS50195"/>
    </source>
</evidence>
<dbReference type="Pfam" id="PF00614">
    <property type="entry name" value="PLDc"/>
    <property type="match status" value="2"/>
</dbReference>
<proteinExistence type="inferred from homology"/>
<evidence type="ECO:0000256" key="1">
    <source>
        <dbReference type="ARBA" id="ARBA00000798"/>
    </source>
</evidence>
<evidence type="ECO:0000256" key="9">
    <source>
        <dbReference type="PIRNR" id="PIRNR009376"/>
    </source>
</evidence>
<feature type="region of interest" description="Disordered" evidence="10">
    <location>
        <begin position="204"/>
        <end position="238"/>
    </location>
</feature>
<feature type="compositionally biased region" description="Basic and acidic residues" evidence="10">
    <location>
        <begin position="161"/>
        <end position="173"/>
    </location>
</feature>
<sequence length="1354" mass="154425">MSNPISDDADYFNSKHQGFHRPGAPKPLNMRLNDHTPSDLTSPTSPATRRRHTQQVALDGTPRAKWQNLVHRLSTFQGPQDNNDKPDEGPHRSLWDMQSQSYSAPIGEDDSLPTPEQCYQENEMLEETNQDSETNEQGERINFFERPFDQEDTEVPMQEPEPVHFRPNERRPMMNDSQVSTPQLSTRSNRSKRNVLSAFLSRRASSGDLYQDGMPMTPTQSPSPARHSSQHAEETRARAHWGKTFDKLKLVSGLNSAAKNKEQHLAQPSYPLVPFYPPAFAVPYIGFARDEKGRRPPPILFDLIGIAVTDSWIDPSAINRQWVFRIELSYGEVKWVIKRTIYDFLDLHLKLRLKERLTSRAPPPPSFPNQLKHLVNAFQTRVQNIGKDDDEEKDENWRNAALRRRKALDKYLKELVARSHLTIDNYQLCEFLEISAISMLPDMGWKGKEGYLENKIHFVKPTLCQAIRINTWTDEWVILRDSYIAFLQNLDSTTPSDVLLLDKSFTVISGGGSLLGKYHHHHIRLMNGFRKVEIKATSKRSVEDWMHQISKVHKESPWVQNHRFGSFAPIRNKARVKWFVDGQDYFDAVAEALLAAKKEIYIEDWWLSPELYLRRPPEENEEFRIDRLLLKKAREGVMIYIVVYKEMSLALTINSEHTKIWLQNLHPNIIVQRHPDHGAGGGGVLFWAHHEKMVVVDNRIAFIGGLDICFGRWDTHQHRLVDHPAVGHDKETFPGQDYSNPRVKDFINVTQYATPLVDKNTTPRMPWHDVSIGVVGPIARDIARHFVQRWNFIKASKGAHRTTVPFLTPKGEYVAKRDESKFEGSCRVQLLRSSAEWSQGIEREHSIYNAYVECITKAKYFVYIENQFFITATTPEDKIIKNKIGQAIVERIKLAHKKGEKFRIIVVMPLAPAFEGDFASSDAGTVRLVMHFQYASISRGESSIIEKLKAAGIEPDQYIQWYSLRNWDKLKPNPAAAKSPIATPPASQTSPKADAPLSSPQHYIISKNAPTMNNTVNDHHDQSDWEGHSDDDGSMAELTKESTNRDSVGNGHARGNSSEIRPSIDSVLSPAAPTTTQGDTANEISSVPDSTKESTELADDRLEYVSEQLYIHTKLMIVDDRIVIIGSANLNDRSQLGNRDSEIAMLIEDTDTVPSKMNGKDYKASRFAHTLRMQLFKEHLGLLKDHDIDGGDVPKSDLYDDELLTPNTKDKVVPDAAGVLTRQSSTFNMFDNFRYDSKLDAEDQLVLDPLTDSFYLDIWRSAAMSNTEIYRDTFRCVPDDNVLTFEDHRKFIPDSKVVPIGHIADPANMTGQAVQERLKRVQGHLVMFPKDYLKNENMVGSYIKETVTPMVIFT</sequence>
<organism evidence="13 14">
    <name type="scientific">Umbelopsis ramanniana AG</name>
    <dbReference type="NCBI Taxonomy" id="1314678"/>
    <lineage>
        <taxon>Eukaryota</taxon>
        <taxon>Fungi</taxon>
        <taxon>Fungi incertae sedis</taxon>
        <taxon>Mucoromycota</taxon>
        <taxon>Mucoromycotina</taxon>
        <taxon>Umbelopsidomycetes</taxon>
        <taxon>Umbelopsidales</taxon>
        <taxon>Umbelopsidaceae</taxon>
        <taxon>Umbelopsis</taxon>
    </lineage>
</organism>
<gene>
    <name evidence="13" type="ORF">K450DRAFT_248162</name>
</gene>
<evidence type="ECO:0000256" key="2">
    <source>
        <dbReference type="ARBA" id="ARBA00008664"/>
    </source>
</evidence>
<keyword evidence="5 9" id="KW-0442">Lipid degradation</keyword>
<dbReference type="InterPro" id="IPR001736">
    <property type="entry name" value="PLipase_D/transphosphatidylase"/>
</dbReference>
<keyword evidence="3" id="KW-0677">Repeat</keyword>
<evidence type="ECO:0000256" key="5">
    <source>
        <dbReference type="ARBA" id="ARBA00022963"/>
    </source>
</evidence>
<dbReference type="InterPro" id="IPR011993">
    <property type="entry name" value="PH-like_dom_sf"/>
</dbReference>
<dbReference type="GeneID" id="75915530"/>
<dbReference type="Gene3D" id="3.30.870.10">
    <property type="entry name" value="Endonuclease Chain A"/>
    <property type="match status" value="2"/>
</dbReference>
<feature type="region of interest" description="Disordered" evidence="10">
    <location>
        <begin position="975"/>
        <end position="1095"/>
    </location>
</feature>
<dbReference type="SUPFAM" id="SSF64268">
    <property type="entry name" value="PX domain"/>
    <property type="match status" value="1"/>
</dbReference>
<dbReference type="PIRSF" id="PIRSF009376">
    <property type="entry name" value="Phospholipase_D_euk"/>
    <property type="match status" value="1"/>
</dbReference>
<comment type="subcellular location">
    <subcellularLocation>
        <location evidence="8">Endomembrane system</location>
        <topology evidence="8">Lipid-anchor</topology>
    </subcellularLocation>
</comment>
<dbReference type="InterPro" id="IPR001683">
    <property type="entry name" value="PX_dom"/>
</dbReference>
<feature type="region of interest" description="Disordered" evidence="10">
    <location>
        <begin position="1"/>
        <end position="95"/>
    </location>
</feature>
<feature type="compositionally biased region" description="Basic and acidic residues" evidence="10">
    <location>
        <begin position="1017"/>
        <end position="1031"/>
    </location>
</feature>
<dbReference type="EMBL" id="MU620931">
    <property type="protein sequence ID" value="KAI8578296.1"/>
    <property type="molecule type" value="Genomic_DNA"/>
</dbReference>
<feature type="compositionally biased region" description="Polar residues" evidence="10">
    <location>
        <begin position="217"/>
        <end position="227"/>
    </location>
</feature>
<feature type="domain" description="PX" evidence="12">
    <location>
        <begin position="302"/>
        <end position="438"/>
    </location>
</feature>
<feature type="compositionally biased region" description="Polar residues" evidence="10">
    <location>
        <begin position="38"/>
        <end position="47"/>
    </location>
</feature>
<dbReference type="PROSITE" id="PS50035">
    <property type="entry name" value="PLD"/>
    <property type="match status" value="2"/>
</dbReference>
<dbReference type="Pfam" id="PF00787">
    <property type="entry name" value="PX"/>
    <property type="match status" value="1"/>
</dbReference>
<dbReference type="EC" id="3.1.4.4" evidence="9"/>
<dbReference type="GO" id="GO:0004630">
    <property type="term" value="F:phospholipase D activity"/>
    <property type="evidence" value="ECO:0007669"/>
    <property type="project" value="UniProtKB-UniRule"/>
</dbReference>
<dbReference type="SUPFAM" id="SSF50729">
    <property type="entry name" value="PH domain-like"/>
    <property type="match status" value="1"/>
</dbReference>
<dbReference type="SUPFAM" id="SSF56024">
    <property type="entry name" value="Phospholipase D/nuclease"/>
    <property type="match status" value="2"/>
</dbReference>
<dbReference type="SMART" id="SM00233">
    <property type="entry name" value="PH"/>
    <property type="match status" value="1"/>
</dbReference>
<dbReference type="Gene3D" id="2.30.29.30">
    <property type="entry name" value="Pleckstrin-homology domain (PH domain)/Phosphotyrosine-binding domain (PTB)"/>
    <property type="match status" value="1"/>
</dbReference>
<protein>
    <recommendedName>
        <fullName evidence="9">Phospholipase</fullName>
        <ecNumber evidence="9">3.1.4.4</ecNumber>
    </recommendedName>
</protein>
<feature type="compositionally biased region" description="Polar residues" evidence="10">
    <location>
        <begin position="1072"/>
        <end position="1089"/>
    </location>
</feature>
<dbReference type="InterPro" id="IPR001849">
    <property type="entry name" value="PH_domain"/>
</dbReference>
<dbReference type="CDD" id="cd09138">
    <property type="entry name" value="PLDc_vPLD1_2_yPLD_like_1"/>
    <property type="match status" value="1"/>
</dbReference>
<dbReference type="CDD" id="cd09141">
    <property type="entry name" value="PLDc_vPLD1_2_yPLD_like_2"/>
    <property type="match status" value="1"/>
</dbReference>
<evidence type="ECO:0000256" key="6">
    <source>
        <dbReference type="ARBA" id="ARBA00023098"/>
    </source>
</evidence>
<dbReference type="PROSITE" id="PS50195">
    <property type="entry name" value="PX"/>
    <property type="match status" value="1"/>
</dbReference>
<dbReference type="PANTHER" id="PTHR18896">
    <property type="entry name" value="PHOSPHOLIPASE D"/>
    <property type="match status" value="1"/>
</dbReference>
<evidence type="ECO:0000256" key="8">
    <source>
        <dbReference type="ARBA" id="ARBA00037868"/>
    </source>
</evidence>
<dbReference type="SMART" id="SM00155">
    <property type="entry name" value="PLDc"/>
    <property type="match status" value="2"/>
</dbReference>
<keyword evidence="7" id="KW-0449">Lipoprotein</keyword>
<keyword evidence="6" id="KW-0443">Lipid metabolism</keyword>
<dbReference type="PANTHER" id="PTHR18896:SF76">
    <property type="entry name" value="PHOSPHOLIPASE"/>
    <property type="match status" value="1"/>
</dbReference>
<keyword evidence="4 9" id="KW-0378">Hydrolase</keyword>
<dbReference type="InterPro" id="IPR016555">
    <property type="entry name" value="PLipase_D_euk"/>
</dbReference>
<evidence type="ECO:0000256" key="4">
    <source>
        <dbReference type="ARBA" id="ARBA00022801"/>
    </source>
</evidence>
<evidence type="ECO:0000256" key="7">
    <source>
        <dbReference type="ARBA" id="ARBA00023288"/>
    </source>
</evidence>
<feature type="compositionally biased region" description="Basic and acidic residues" evidence="10">
    <location>
        <begin position="82"/>
        <end position="94"/>
    </location>
</feature>
<dbReference type="GO" id="GO:0009395">
    <property type="term" value="P:phospholipid catabolic process"/>
    <property type="evidence" value="ECO:0007669"/>
    <property type="project" value="TreeGrafter"/>
</dbReference>
<dbReference type="GO" id="GO:0035091">
    <property type="term" value="F:phosphatidylinositol binding"/>
    <property type="evidence" value="ECO:0007669"/>
    <property type="project" value="InterPro"/>
</dbReference>
<keyword evidence="14" id="KW-1185">Reference proteome</keyword>
<dbReference type="InterPro" id="IPR036871">
    <property type="entry name" value="PX_dom_sf"/>
</dbReference>
<comment type="similarity">
    <text evidence="2 9">Belongs to the phospholipase D family.</text>
</comment>
<reference evidence="13" key="2">
    <citation type="journal article" date="2022" name="Proc. Natl. Acad. Sci. U.S.A.">
        <title>Diploid-dominant life cycles characterize the early evolution of Fungi.</title>
        <authorList>
            <person name="Amses K.R."/>
            <person name="Simmons D.R."/>
            <person name="Longcore J.E."/>
            <person name="Mondo S.J."/>
            <person name="Seto K."/>
            <person name="Jeronimo G.H."/>
            <person name="Bonds A.E."/>
            <person name="Quandt C.A."/>
            <person name="Davis W.J."/>
            <person name="Chang Y."/>
            <person name="Federici B.A."/>
            <person name="Kuo A."/>
            <person name="LaButti K."/>
            <person name="Pangilinan J."/>
            <person name="Andreopoulos W."/>
            <person name="Tritt A."/>
            <person name="Riley R."/>
            <person name="Hundley H."/>
            <person name="Johnson J."/>
            <person name="Lipzen A."/>
            <person name="Barry K."/>
            <person name="Lang B.F."/>
            <person name="Cuomo C.A."/>
            <person name="Buchler N.E."/>
            <person name="Grigoriev I.V."/>
            <person name="Spatafora J.W."/>
            <person name="Stajich J.E."/>
            <person name="James T.Y."/>
        </authorList>
    </citation>
    <scope>NUCLEOTIDE SEQUENCE</scope>
    <source>
        <strain evidence="13">AG</strain>
    </source>
</reference>
<feature type="compositionally biased region" description="Polar residues" evidence="10">
    <location>
        <begin position="175"/>
        <end position="188"/>
    </location>
</feature>
<evidence type="ECO:0000256" key="10">
    <source>
        <dbReference type="SAM" id="MobiDB-lite"/>
    </source>
</evidence>
<evidence type="ECO:0000313" key="13">
    <source>
        <dbReference type="EMBL" id="KAI8578296.1"/>
    </source>
</evidence>
<reference evidence="13" key="1">
    <citation type="submission" date="2021-06" db="EMBL/GenBank/DDBJ databases">
        <authorList>
            <consortium name="DOE Joint Genome Institute"/>
            <person name="Mondo S.J."/>
            <person name="Amses K.R."/>
            <person name="Simmons D.R."/>
            <person name="Longcore J.E."/>
            <person name="Seto K."/>
            <person name="Alves G.H."/>
            <person name="Bonds A.E."/>
            <person name="Quandt C.A."/>
            <person name="Davis W.J."/>
            <person name="Chang Y."/>
            <person name="Letcher P.M."/>
            <person name="Powell M.J."/>
            <person name="Kuo A."/>
            <person name="Labutti K."/>
            <person name="Pangilinan J."/>
            <person name="Andreopoulos W."/>
            <person name="Tritt A."/>
            <person name="Riley R."/>
            <person name="Hundley H."/>
            <person name="Johnson J."/>
            <person name="Lipzen A."/>
            <person name="Barry K."/>
            <person name="Berbee M.L."/>
            <person name="Buchler N.E."/>
            <person name="Grigoriev I.V."/>
            <person name="Spatafora J.W."/>
            <person name="Stajich J.E."/>
            <person name="James T.Y."/>
        </authorList>
    </citation>
    <scope>NUCLEOTIDE SEQUENCE</scope>
    <source>
        <strain evidence="13">AG</strain>
    </source>
</reference>
<dbReference type="RefSeq" id="XP_051443300.1">
    <property type="nucleotide sequence ID" value="XM_051590186.1"/>
</dbReference>
<dbReference type="GO" id="GO:0006654">
    <property type="term" value="P:phosphatidic acid biosynthetic process"/>
    <property type="evidence" value="ECO:0007669"/>
    <property type="project" value="InterPro"/>
</dbReference>